<evidence type="ECO:0000313" key="1">
    <source>
        <dbReference type="EMBL" id="OCT98814.1"/>
    </source>
</evidence>
<evidence type="ECO:0000313" key="2">
    <source>
        <dbReference type="Proteomes" id="UP000694892"/>
    </source>
</evidence>
<accession>A0A974DVC5</accession>
<proteinExistence type="predicted"/>
<name>A0A974DVC5_XENLA</name>
<gene>
    <name evidence="1" type="ORF">XELAEV_18011049mg</name>
</gene>
<reference evidence="2" key="1">
    <citation type="journal article" date="2016" name="Nature">
        <title>Genome evolution in the allotetraploid frog Xenopus laevis.</title>
        <authorList>
            <person name="Session A.M."/>
            <person name="Uno Y."/>
            <person name="Kwon T."/>
            <person name="Chapman J.A."/>
            <person name="Toyoda A."/>
            <person name="Takahashi S."/>
            <person name="Fukui A."/>
            <person name="Hikosaka A."/>
            <person name="Suzuki A."/>
            <person name="Kondo M."/>
            <person name="van Heeringen S.J."/>
            <person name="Quigley I."/>
            <person name="Heinz S."/>
            <person name="Ogino H."/>
            <person name="Ochi H."/>
            <person name="Hellsten U."/>
            <person name="Lyons J.B."/>
            <person name="Simakov O."/>
            <person name="Putnam N."/>
            <person name="Stites J."/>
            <person name="Kuroki Y."/>
            <person name="Tanaka T."/>
            <person name="Michiue T."/>
            <person name="Watanabe M."/>
            <person name="Bogdanovic O."/>
            <person name="Lister R."/>
            <person name="Georgiou G."/>
            <person name="Paranjpe S.S."/>
            <person name="van Kruijsbergen I."/>
            <person name="Shu S."/>
            <person name="Carlson J."/>
            <person name="Kinoshita T."/>
            <person name="Ohta Y."/>
            <person name="Mawaribuchi S."/>
            <person name="Jenkins J."/>
            <person name="Grimwood J."/>
            <person name="Schmutz J."/>
            <person name="Mitros T."/>
            <person name="Mozaffari S.V."/>
            <person name="Suzuki Y."/>
            <person name="Haramoto Y."/>
            <person name="Yamamoto T.S."/>
            <person name="Takagi C."/>
            <person name="Heald R."/>
            <person name="Miller K."/>
            <person name="Haudenschild C."/>
            <person name="Kitzman J."/>
            <person name="Nakayama T."/>
            <person name="Izutsu Y."/>
            <person name="Robert J."/>
            <person name="Fortriede J."/>
            <person name="Burns K."/>
            <person name="Lotay V."/>
            <person name="Karimi K."/>
            <person name="Yasuoka Y."/>
            <person name="Dichmann D.S."/>
            <person name="Flajnik M.F."/>
            <person name="Houston D.W."/>
            <person name="Shendure J."/>
            <person name="DuPasquier L."/>
            <person name="Vize P.D."/>
            <person name="Zorn A.M."/>
            <person name="Ito M."/>
            <person name="Marcotte E.M."/>
            <person name="Wallingford J.B."/>
            <person name="Ito Y."/>
            <person name="Asashima M."/>
            <person name="Ueno N."/>
            <person name="Matsuda Y."/>
            <person name="Veenstra G.J."/>
            <person name="Fujiyama A."/>
            <person name="Harland R.M."/>
            <person name="Taira M."/>
            <person name="Rokhsar D.S."/>
        </authorList>
    </citation>
    <scope>NUCLEOTIDE SEQUENCE [LARGE SCALE GENOMIC DNA]</scope>
    <source>
        <strain evidence="2">J</strain>
    </source>
</reference>
<sequence length="113" mass="12847">MINSPNTTVRETSPYHDACATGFTLFCDLNSEFGGREREIGNQEGDFSINREMNGFEHSNKFLGVAFIYRDIMSKGLSVLHFQIPKARHLLPIPRHHCSKHAFAPNLYLSTTF</sequence>
<dbReference type="AlphaFoldDB" id="A0A974DVC5"/>
<dbReference type="EMBL" id="CM004467">
    <property type="protein sequence ID" value="OCT98814.1"/>
    <property type="molecule type" value="Genomic_DNA"/>
</dbReference>
<protein>
    <submittedName>
        <fullName evidence="1">Uncharacterized protein</fullName>
    </submittedName>
</protein>
<organism evidence="1 2">
    <name type="scientific">Xenopus laevis</name>
    <name type="common">African clawed frog</name>
    <dbReference type="NCBI Taxonomy" id="8355"/>
    <lineage>
        <taxon>Eukaryota</taxon>
        <taxon>Metazoa</taxon>
        <taxon>Chordata</taxon>
        <taxon>Craniata</taxon>
        <taxon>Vertebrata</taxon>
        <taxon>Euteleostomi</taxon>
        <taxon>Amphibia</taxon>
        <taxon>Batrachia</taxon>
        <taxon>Anura</taxon>
        <taxon>Pipoidea</taxon>
        <taxon>Pipidae</taxon>
        <taxon>Xenopodinae</taxon>
        <taxon>Xenopus</taxon>
        <taxon>Xenopus</taxon>
    </lineage>
</organism>
<dbReference type="Proteomes" id="UP000694892">
    <property type="component" value="Chromosome 1S"/>
</dbReference>